<organism evidence="3 4">
    <name type="scientific">Plectus sambesii</name>
    <dbReference type="NCBI Taxonomy" id="2011161"/>
    <lineage>
        <taxon>Eukaryota</taxon>
        <taxon>Metazoa</taxon>
        <taxon>Ecdysozoa</taxon>
        <taxon>Nematoda</taxon>
        <taxon>Chromadorea</taxon>
        <taxon>Plectida</taxon>
        <taxon>Plectina</taxon>
        <taxon>Plectoidea</taxon>
        <taxon>Plectidae</taxon>
        <taxon>Plectus</taxon>
    </lineage>
</organism>
<evidence type="ECO:0000259" key="2">
    <source>
        <dbReference type="SMART" id="SM00156"/>
    </source>
</evidence>
<reference evidence="4" key="1">
    <citation type="submission" date="2022-11" db="UniProtKB">
        <authorList>
            <consortium name="WormBaseParasite"/>
        </authorList>
    </citation>
    <scope>IDENTIFICATION</scope>
</reference>
<evidence type="ECO:0000256" key="1">
    <source>
        <dbReference type="SAM" id="MobiDB-lite"/>
    </source>
</evidence>
<dbReference type="InterPro" id="IPR004843">
    <property type="entry name" value="Calcineurin-like_PHP"/>
</dbReference>
<protein>
    <submittedName>
        <fullName evidence="4">Serine/threonine specific protein phosphatases domain-containing protein</fullName>
    </submittedName>
</protein>
<accession>A0A914XJ76</accession>
<dbReference type="PANTHER" id="PTHR45673">
    <property type="entry name" value="SERINE/THREONINE-PROTEIN PHOSPHATASE 2B CATALYTIC SUBUNIT 1-RELATED"/>
    <property type="match status" value="1"/>
</dbReference>
<feature type="domain" description="Serine/threonine specific protein phosphatases" evidence="2">
    <location>
        <begin position="224"/>
        <end position="429"/>
    </location>
</feature>
<dbReference type="SMART" id="SM00156">
    <property type="entry name" value="PP2Ac"/>
    <property type="match status" value="1"/>
</dbReference>
<dbReference type="GO" id="GO:0097720">
    <property type="term" value="P:calcineurin-mediated signaling"/>
    <property type="evidence" value="ECO:0007669"/>
    <property type="project" value="InterPro"/>
</dbReference>
<sequence length="434" mass="48959">MFKVREAIKADSSPCRSPARAVLLSADDRCSMGRFRRTTHCGRLRYDPRPFLLALDEAGRRRRRRDCNRVRFAPWTTFRRFLPPSHGAALFAAVARRGSPRNDRPFVSRMPREYRRGRAAEAPACRSSSHRTELNRAGRLPSVGAAALSSPAPRNDNERVPTEPETPDASARETRRRPGPLRTPSRCVPFPTSHRLSVEDVYDRRTGKPRPEVLKEHFIKEGRIQEEVALRIINECTALFKKENTMLDVEAPVTVCGDIHGQFYDLMKLFEVGGSPATTKYLFLGDYVDRGYFSIEGELQYALKLCVHIECGFPFPSGSAAICIWDEFDTSRSGVDFASAPFFCRRRRRRGHWSHPINSTTTAAADSARRKGRRGIGGVGERRRAFRRSGLAFISRRPRTDRKSTAAIGCGVAIGERARRRDDTPLDRASHTSA</sequence>
<evidence type="ECO:0000313" key="4">
    <source>
        <dbReference type="WBParaSite" id="PSAMB.scaffold897size39047.g9514.t1"/>
    </source>
</evidence>
<dbReference type="SUPFAM" id="SSF56300">
    <property type="entry name" value="Metallo-dependent phosphatases"/>
    <property type="match status" value="1"/>
</dbReference>
<dbReference type="Gene3D" id="3.60.21.10">
    <property type="match status" value="1"/>
</dbReference>
<dbReference type="PRINTS" id="PR00114">
    <property type="entry name" value="STPHPHTASE"/>
</dbReference>
<dbReference type="InterPro" id="IPR029052">
    <property type="entry name" value="Metallo-depent_PP-like"/>
</dbReference>
<dbReference type="Proteomes" id="UP000887566">
    <property type="component" value="Unplaced"/>
</dbReference>
<proteinExistence type="predicted"/>
<dbReference type="WBParaSite" id="PSAMB.scaffold897size39047.g9514.t1">
    <property type="protein sequence ID" value="PSAMB.scaffold897size39047.g9514.t1"/>
    <property type="gene ID" value="PSAMB.scaffold897size39047.g9514"/>
</dbReference>
<feature type="region of interest" description="Disordered" evidence="1">
    <location>
        <begin position="355"/>
        <end position="379"/>
    </location>
</feature>
<evidence type="ECO:0000313" key="3">
    <source>
        <dbReference type="Proteomes" id="UP000887566"/>
    </source>
</evidence>
<dbReference type="GO" id="GO:0033192">
    <property type="term" value="F:calmodulin-dependent protein phosphatase activity"/>
    <property type="evidence" value="ECO:0007669"/>
    <property type="project" value="InterPro"/>
</dbReference>
<dbReference type="Pfam" id="PF00149">
    <property type="entry name" value="Metallophos"/>
    <property type="match status" value="1"/>
</dbReference>
<feature type="region of interest" description="Disordered" evidence="1">
    <location>
        <begin position="99"/>
        <end position="190"/>
    </location>
</feature>
<name>A0A914XJ76_9BILA</name>
<dbReference type="InterPro" id="IPR043360">
    <property type="entry name" value="PP2B"/>
</dbReference>
<keyword evidence="3" id="KW-1185">Reference proteome</keyword>
<dbReference type="InterPro" id="IPR006186">
    <property type="entry name" value="Ser/Thr-sp_prot-phosphatase"/>
</dbReference>
<dbReference type="AlphaFoldDB" id="A0A914XJ76"/>
<feature type="compositionally biased region" description="Basic and acidic residues" evidence="1">
    <location>
        <begin position="100"/>
        <end position="119"/>
    </location>
</feature>